<gene>
    <name evidence="3" type="ORF">BBBOND_0100220</name>
</gene>
<feature type="region of interest" description="Disordered" evidence="1">
    <location>
        <begin position="393"/>
        <end position="682"/>
    </location>
</feature>
<feature type="compositionally biased region" description="Polar residues" evidence="1">
    <location>
        <begin position="572"/>
        <end position="583"/>
    </location>
</feature>
<protein>
    <recommendedName>
        <fullName evidence="5">Ribosome binding protein</fullName>
    </recommendedName>
</protein>
<feature type="compositionally biased region" description="Basic and acidic residues" evidence="1">
    <location>
        <begin position="517"/>
        <end position="528"/>
    </location>
</feature>
<dbReference type="Proteomes" id="UP000033188">
    <property type="component" value="Chromosome 1"/>
</dbReference>
<evidence type="ECO:0000256" key="1">
    <source>
        <dbReference type="SAM" id="MobiDB-lite"/>
    </source>
</evidence>
<feature type="transmembrane region" description="Helical" evidence="2">
    <location>
        <begin position="1578"/>
        <end position="1599"/>
    </location>
</feature>
<sequence length="1651" mass="181857">MTGHGIELRTLRDCLQFFEWLKDAKPMHPQLADELVKRYGESYNHISFTRQLPPDLFGFLDRVSTFYKKLATAPVGGSYVSPTAPDVIDALLQCIPKFLAALYYIWYNVDFKLEAVGGGKWKDLYVGWEATRSWWGRYPESGGELQRYLRSSVSINFHVLPGGFGDNEVICGYDYPRYGYQFGKNMIKDLNNILKTKYHQLFRDVFSTSVVSKFGTQYSNTANVLALVKMFCHMVGTDGGAIKRALEKDLSGKCIDWQQLLDHCKRLESQLGNLFKDDAFSHTGKAPGIDTLHSENFAKKTAKWFRQHLPAVQSNVKKISAKYPADDSTWLNTLHPFVIKNVLPYGFVFGDNSYGTMGNAWKTLPPKWNGTIGMLKQENGGLKKLKMLLEGGACKAQPSPQPPPPPITSPQPSSSSVASTSVAQGSGRQQNQVHHIVLPGNGASGGGGHSQRPNNQSQGAQQRSSHVSPVTDTAGSSNQNNGQSEGQPEVLRSSNTVAPTPTGKDGPGGPTGASGDRSPEGPKVEKGDQGPQGHPSTGSTRSSPSKDAVQPRQPPSQSLPSPPPPQTPSSPTAPNGPNGSASDTGAVPRSNDASSSEPAATLQVTITQRPSASGSDSESSGVPDSGGGMGPGGQANPSRSIQQNGQVLQRNDNAGTTTPSVQGSGSVAGGAGGSDMQRGAAKQDAFKCSNATLPFSFGGTTLCQPKSQKATGNYDDIWEKAQKKTFDQDLLKRSQKTNLLRKHKSHISASLPSHPDHSAPGISPQTTRGRAGRVKPYYNPQERNTRQGSINVRDPGIPKVTLEGRALSENARHIKEKEVKEAERKRLFQQKIQDGINAEIENKIYMRKLEDEEENKIEQHTKNGGNDFEKQTFQRELIDGLTTEVLNPYPPGPKIGVPVGYALKHPKTAIKPLPSQSIPDIMSQPIPDPNRGHRLPPFPPNYNPTEHDGPNRIKTPVTVQLDQSSDENLNISTTYLATNPQRDVRAATSQETKLTLPPALISGWTISDPNLKNYASFIPTADLDPPPPPPPMSIKVKDFNSHDNVLKSELTRTHTAHIMHPIDPASPYDTYPGLPPVWPPPDLKSDSGADYNDPRNWGRFKNYGFDLFPNPDMCNNPWNYVHNSTTSPTLPPPPDSDHLPPPTNVKAMLFWLVGFNTYGLIAKMERHMENILNEINSDTFYPKYALAITGDPSSLSASHIADTLTEACLYSAHVLNGIMRMKSEDALAPIDFKSVYSKFRYSPDPACLLCQLRDYVYACHHQLQFLKAQCKRDKLSGGWKNYEYGSDITAPNSPLQAFLTDGWDSTFETHPFDPCNLCHKSRIRMGFKKNDLPKTSQLGSVISTILSPSCGGDDPLLTLSSYLNCLTRRTPRTTGELVSFFHNFGNEMHGYASDALSLLGNSLRNPHLDCPDWDHLVRQDLQVVKGIRGHASLIYKPNSKHYHPRTLSTLVGCGSDPDSCPQHCPPITYRAYALYSQSFAHTYLSWTVYLPDRLHESLQKLHYDFQKHKCSSDKFFHSCSTALPLLYLHGFTPPEVGSQPKLTCSNVIEKIKDIVAGKPIASLMTAMDEFLYNIREPFIFTLVALWSVALFLCANTMLYRLDVLRIRSHFTRSRGSHVIDVKALLTDGTKMPSLYDIDYFDEDPIGQLVIQ</sequence>
<keyword evidence="2" id="KW-1133">Transmembrane helix</keyword>
<dbReference type="KEGG" id="bbig:BBBOND_0100220"/>
<feature type="compositionally biased region" description="Low complexity" evidence="1">
    <location>
        <begin position="610"/>
        <end position="623"/>
    </location>
</feature>
<dbReference type="RefSeq" id="XP_012765879.1">
    <property type="nucleotide sequence ID" value="XM_012910425.1"/>
</dbReference>
<evidence type="ECO:0000313" key="4">
    <source>
        <dbReference type="Proteomes" id="UP000033188"/>
    </source>
</evidence>
<evidence type="ECO:0000313" key="3">
    <source>
        <dbReference type="EMBL" id="CDR93693.1"/>
    </source>
</evidence>
<keyword evidence="2" id="KW-0472">Membrane</keyword>
<accession>A0A061CZ14</accession>
<name>A0A061CZ14_BABBI</name>
<organism evidence="3 4">
    <name type="scientific">Babesia bigemina</name>
    <dbReference type="NCBI Taxonomy" id="5866"/>
    <lineage>
        <taxon>Eukaryota</taxon>
        <taxon>Sar</taxon>
        <taxon>Alveolata</taxon>
        <taxon>Apicomplexa</taxon>
        <taxon>Aconoidasida</taxon>
        <taxon>Piroplasmida</taxon>
        <taxon>Babesiidae</taxon>
        <taxon>Babesia</taxon>
    </lineage>
</organism>
<feature type="compositionally biased region" description="Polar residues" evidence="1">
    <location>
        <begin position="639"/>
        <end position="659"/>
    </location>
</feature>
<keyword evidence="2" id="KW-0812">Transmembrane</keyword>
<reference evidence="4" key="1">
    <citation type="journal article" date="2014" name="Nucleic Acids Res.">
        <title>The evolutionary dynamics of variant antigen genes in Babesia reveal a history of genomic innovation underlying host-parasite interaction.</title>
        <authorList>
            <person name="Jackson A.P."/>
            <person name="Otto T.D."/>
            <person name="Darby A."/>
            <person name="Ramaprasad A."/>
            <person name="Xia D."/>
            <person name="Echaide I.E."/>
            <person name="Farber M."/>
            <person name="Gahlot S."/>
            <person name="Gamble J."/>
            <person name="Gupta D."/>
            <person name="Gupta Y."/>
            <person name="Jackson L."/>
            <person name="Malandrin L."/>
            <person name="Malas T.B."/>
            <person name="Moussa E."/>
            <person name="Nair M."/>
            <person name="Reid A.J."/>
            <person name="Sanders M."/>
            <person name="Sharma J."/>
            <person name="Tracey A."/>
            <person name="Quail M.A."/>
            <person name="Weir W."/>
            <person name="Wastling J.M."/>
            <person name="Hall N."/>
            <person name="Willadsen P."/>
            <person name="Lingelbach K."/>
            <person name="Shiels B."/>
            <person name="Tait A."/>
            <person name="Berriman M."/>
            <person name="Allred D.R."/>
            <person name="Pain A."/>
        </authorList>
    </citation>
    <scope>NUCLEOTIDE SEQUENCE [LARGE SCALE GENOMIC DNA]</scope>
    <source>
        <strain evidence="4">Bond</strain>
    </source>
</reference>
<evidence type="ECO:0000256" key="2">
    <source>
        <dbReference type="SAM" id="Phobius"/>
    </source>
</evidence>
<dbReference type="EMBL" id="LK391707">
    <property type="protein sequence ID" value="CDR93693.1"/>
    <property type="molecule type" value="Genomic_DNA"/>
</dbReference>
<evidence type="ECO:0008006" key="5">
    <source>
        <dbReference type="Google" id="ProtNLM"/>
    </source>
</evidence>
<dbReference type="STRING" id="5866.A0A061CZ14"/>
<feature type="compositionally biased region" description="Gly residues" evidence="1">
    <location>
        <begin position="624"/>
        <end position="633"/>
    </location>
</feature>
<dbReference type="VEuPathDB" id="PiroplasmaDB:BBBOND_0100220"/>
<feature type="compositionally biased region" description="Polar residues" evidence="1">
    <location>
        <begin position="591"/>
        <end position="609"/>
    </location>
</feature>
<proteinExistence type="predicted"/>
<dbReference type="GeneID" id="24562234"/>
<feature type="compositionally biased region" description="Low complexity" evidence="1">
    <location>
        <begin position="410"/>
        <end position="427"/>
    </location>
</feature>
<keyword evidence="4" id="KW-1185">Reference proteome</keyword>
<feature type="region of interest" description="Disordered" evidence="1">
    <location>
        <begin position="738"/>
        <end position="797"/>
    </location>
</feature>
<feature type="compositionally biased region" description="Polar residues" evidence="1">
    <location>
        <begin position="451"/>
        <end position="498"/>
    </location>
</feature>
<feature type="compositionally biased region" description="Pro residues" evidence="1">
    <location>
        <begin position="399"/>
        <end position="409"/>
    </location>
</feature>
<feature type="compositionally biased region" description="Polar residues" evidence="1">
    <location>
        <begin position="534"/>
        <end position="545"/>
    </location>
</feature>